<dbReference type="AlphaFoldDB" id="A0A1K1T6C0"/>
<dbReference type="EMBL" id="FPJG01000006">
    <property type="protein sequence ID" value="SFW92084.1"/>
    <property type="molecule type" value="Genomic_DNA"/>
</dbReference>
<name>A0A1K1T6C0_9PSEU</name>
<gene>
    <name evidence="1" type="ORF">SAMN04489730_8375</name>
</gene>
<evidence type="ECO:0000313" key="2">
    <source>
        <dbReference type="Proteomes" id="UP000182740"/>
    </source>
</evidence>
<proteinExistence type="predicted"/>
<accession>A0A1K1T6C0</accession>
<reference evidence="2" key="1">
    <citation type="submission" date="2016-11" db="EMBL/GenBank/DDBJ databases">
        <authorList>
            <person name="Varghese N."/>
            <person name="Submissions S."/>
        </authorList>
    </citation>
    <scope>NUCLEOTIDE SEQUENCE [LARGE SCALE GENOMIC DNA]</scope>
    <source>
        <strain evidence="2">DSM 44671</strain>
    </source>
</reference>
<keyword evidence="2" id="KW-1185">Reference proteome</keyword>
<dbReference type="Proteomes" id="UP000182740">
    <property type="component" value="Unassembled WGS sequence"/>
</dbReference>
<sequence length="34" mass="3463">MNSSGEAIQSESAATPNFDLVLAEVGVRRLGATA</sequence>
<organism evidence="1 2">
    <name type="scientific">Amycolatopsis australiensis</name>
    <dbReference type="NCBI Taxonomy" id="546364"/>
    <lineage>
        <taxon>Bacteria</taxon>
        <taxon>Bacillati</taxon>
        <taxon>Actinomycetota</taxon>
        <taxon>Actinomycetes</taxon>
        <taxon>Pseudonocardiales</taxon>
        <taxon>Pseudonocardiaceae</taxon>
        <taxon>Amycolatopsis</taxon>
    </lineage>
</organism>
<protein>
    <submittedName>
        <fullName evidence="1">Uncharacterized protein</fullName>
    </submittedName>
</protein>
<evidence type="ECO:0000313" key="1">
    <source>
        <dbReference type="EMBL" id="SFW92084.1"/>
    </source>
</evidence>